<evidence type="ECO:0000256" key="2">
    <source>
        <dbReference type="ARBA" id="ARBA00004191"/>
    </source>
</evidence>
<keyword evidence="5 6" id="KW-0961">Cell wall biogenesis/degradation</keyword>
<protein>
    <recommendedName>
        <fullName evidence="6">Pectin acetylesterase</fullName>
        <ecNumber evidence="6">3.1.1.-</ecNumber>
    </recommendedName>
</protein>
<keyword evidence="7" id="KW-0812">Transmembrane</keyword>
<proteinExistence type="inferred from homology"/>
<comment type="function">
    <text evidence="1 6">Hydrolyzes acetyl esters in homogalacturonan regions of pectin. In type I primary cell wall, galacturonic acid residues of pectin can be acetylated at the O-2 and O-3 positions. Decreasing the degree of acetylation of pectin gels in vitro alters their physical properties.</text>
</comment>
<reference evidence="8 9" key="1">
    <citation type="submission" date="2021-05" db="EMBL/GenBank/DDBJ databases">
        <title>Genome Assembly of Synthetic Allotetraploid Brassica napus Reveals Homoeologous Exchanges between Subgenomes.</title>
        <authorList>
            <person name="Davis J.T."/>
        </authorList>
    </citation>
    <scope>NUCLEOTIDE SEQUENCE [LARGE SCALE GENOMIC DNA]</scope>
    <source>
        <strain evidence="9">cv. Da-Ae</strain>
        <tissue evidence="8">Seedling</tissue>
    </source>
</reference>
<dbReference type="EC" id="3.1.1.-" evidence="6"/>
<evidence type="ECO:0000256" key="7">
    <source>
        <dbReference type="SAM" id="Phobius"/>
    </source>
</evidence>
<dbReference type="InterPro" id="IPR004963">
    <property type="entry name" value="PAE/NOTUM"/>
</dbReference>
<evidence type="ECO:0000256" key="1">
    <source>
        <dbReference type="ARBA" id="ARBA00003534"/>
    </source>
</evidence>
<accession>A0ABQ7YWL9</accession>
<evidence type="ECO:0000313" key="8">
    <source>
        <dbReference type="EMBL" id="KAH0872335.1"/>
    </source>
</evidence>
<keyword evidence="7" id="KW-1133">Transmembrane helix</keyword>
<gene>
    <name evidence="8" type="ORF">HID58_069697</name>
</gene>
<dbReference type="EMBL" id="JAGKQM010000016">
    <property type="protein sequence ID" value="KAH0872335.1"/>
    <property type="molecule type" value="Genomic_DNA"/>
</dbReference>
<comment type="subcellular location">
    <subcellularLocation>
        <location evidence="2 6">Secreted</location>
        <location evidence="2 6">Cell wall</location>
    </subcellularLocation>
</comment>
<keyword evidence="6" id="KW-0964">Secreted</keyword>
<keyword evidence="4 6" id="KW-0134">Cell wall</keyword>
<dbReference type="Proteomes" id="UP000824890">
    <property type="component" value="Unassembled WGS sequence"/>
</dbReference>
<keyword evidence="7" id="KW-0472">Membrane</keyword>
<evidence type="ECO:0000256" key="3">
    <source>
        <dbReference type="ARBA" id="ARBA00005784"/>
    </source>
</evidence>
<keyword evidence="6" id="KW-0378">Hydrolase</keyword>
<evidence type="ECO:0000256" key="4">
    <source>
        <dbReference type="ARBA" id="ARBA00022512"/>
    </source>
</evidence>
<dbReference type="PANTHER" id="PTHR21562">
    <property type="entry name" value="NOTUM-RELATED"/>
    <property type="match status" value="1"/>
</dbReference>
<evidence type="ECO:0000256" key="6">
    <source>
        <dbReference type="RuleBase" id="RU363114"/>
    </source>
</evidence>
<dbReference type="PANTHER" id="PTHR21562:SF87">
    <property type="entry name" value="PECTIN ACETYLESTERASE"/>
    <property type="match status" value="1"/>
</dbReference>
<name>A0ABQ7YWL9_BRANA</name>
<evidence type="ECO:0000256" key="5">
    <source>
        <dbReference type="ARBA" id="ARBA00023316"/>
    </source>
</evidence>
<comment type="caution">
    <text evidence="8">The sequence shown here is derived from an EMBL/GenBank/DDBJ whole genome shotgun (WGS) entry which is preliminary data.</text>
</comment>
<keyword evidence="9" id="KW-1185">Reference proteome</keyword>
<sequence length="453" mass="50821">MQHNKPVKSPYPSYSHILFHIKPRFLIKYEPPCVSFEMKKLLWSLTLFGVILILPVNGVMEYDKMEKFTDFNGTNVYQTENDVNSKAKVTMVGLTLIKNAALRSAVCLDGSPAGYHFHPGSGSGAKNWLVHLEGGGWCSDTESCEYSKRTSHGSSKHMEKKIPFTGILSDKASENPDFYNWNRVKVRYCDGGSFMGDNENKDAKLQFRGKPIWTSVMTDLLVNGMEHAKQGLLSGCSAGGLAAIFQCDDFKSSLFSSTRVKCLSDAGFFVDATDVSGDRSLRQLYTDVIEFQSITNNLPNDCLNRLNPTSCFFPQNLINQVKTPLFILNAAYDSWQIQESLTSKSADPTGSWADCTFNIAKCNASQIKFFQEFRTHMVNLLGGFKEQRKNGVFLNSCFSHCQTESHDTWYSKNSPSVKNKRIAVAVGDWFFERGGAKFIDCPYPCDKTCRNLI</sequence>
<organism evidence="8 9">
    <name type="scientific">Brassica napus</name>
    <name type="common">Rape</name>
    <dbReference type="NCBI Taxonomy" id="3708"/>
    <lineage>
        <taxon>Eukaryota</taxon>
        <taxon>Viridiplantae</taxon>
        <taxon>Streptophyta</taxon>
        <taxon>Embryophyta</taxon>
        <taxon>Tracheophyta</taxon>
        <taxon>Spermatophyta</taxon>
        <taxon>Magnoliopsida</taxon>
        <taxon>eudicotyledons</taxon>
        <taxon>Gunneridae</taxon>
        <taxon>Pentapetalae</taxon>
        <taxon>rosids</taxon>
        <taxon>malvids</taxon>
        <taxon>Brassicales</taxon>
        <taxon>Brassicaceae</taxon>
        <taxon>Brassiceae</taxon>
        <taxon>Brassica</taxon>
    </lineage>
</organism>
<evidence type="ECO:0000313" key="9">
    <source>
        <dbReference type="Proteomes" id="UP000824890"/>
    </source>
</evidence>
<feature type="transmembrane region" description="Helical" evidence="7">
    <location>
        <begin position="41"/>
        <end position="60"/>
    </location>
</feature>
<comment type="similarity">
    <text evidence="3 6">Belongs to the pectinacetylesterase family.</text>
</comment>
<dbReference type="Pfam" id="PF03283">
    <property type="entry name" value="PAE"/>
    <property type="match status" value="1"/>
</dbReference>